<accession>A0A151Y4D5</accession>
<evidence type="ECO:0000313" key="1">
    <source>
        <dbReference type="EMBL" id="KYQ72888.1"/>
    </source>
</evidence>
<reference evidence="1 2" key="1">
    <citation type="submission" date="2016-03" db="EMBL/GenBank/DDBJ databases">
        <title>Acinetobacter genomospecies 28 strain ANC 4149.</title>
        <authorList>
            <person name="Radolfova-Krizova L."/>
            <person name="Nemec A."/>
        </authorList>
    </citation>
    <scope>NUCLEOTIDE SEQUENCE [LARGE SCALE GENOMIC DNA]</scope>
    <source>
        <strain evidence="1 2">ANC 4149</strain>
    </source>
</reference>
<dbReference type="EMBL" id="LUAW01000013">
    <property type="protein sequence ID" value="KYQ72888.1"/>
    <property type="molecule type" value="Genomic_DNA"/>
</dbReference>
<name>A0A151Y4D5_9GAMM</name>
<protein>
    <submittedName>
        <fullName evidence="1">Uncharacterized protein</fullName>
    </submittedName>
</protein>
<dbReference type="AlphaFoldDB" id="A0A151Y4D5"/>
<keyword evidence="2" id="KW-1185">Reference proteome</keyword>
<gene>
    <name evidence="1" type="ORF">AZH43_08550</name>
</gene>
<proteinExistence type="predicted"/>
<sequence>MKSYLDYEFQLIVLTLVKVEHWGNITGGCGCYIDDLLGLMIMNSLKHRAFNNMSPAKITGF</sequence>
<evidence type="ECO:0000313" key="2">
    <source>
        <dbReference type="Proteomes" id="UP000076276"/>
    </source>
</evidence>
<organism evidence="1 2">
    <name type="scientific">Acinetobacter pragensis</name>
    <dbReference type="NCBI Taxonomy" id="1806892"/>
    <lineage>
        <taxon>Bacteria</taxon>
        <taxon>Pseudomonadati</taxon>
        <taxon>Pseudomonadota</taxon>
        <taxon>Gammaproteobacteria</taxon>
        <taxon>Moraxellales</taxon>
        <taxon>Moraxellaceae</taxon>
        <taxon>Acinetobacter</taxon>
    </lineage>
</organism>
<dbReference type="Proteomes" id="UP000076276">
    <property type="component" value="Unassembled WGS sequence"/>
</dbReference>
<comment type="caution">
    <text evidence="1">The sequence shown here is derived from an EMBL/GenBank/DDBJ whole genome shotgun (WGS) entry which is preliminary data.</text>
</comment>
<dbReference type="PROSITE" id="PS51257">
    <property type="entry name" value="PROKAR_LIPOPROTEIN"/>
    <property type="match status" value="1"/>
</dbReference>